<dbReference type="AlphaFoldDB" id="A0A2P2QZF3"/>
<keyword evidence="1" id="KW-1133">Transmembrane helix</keyword>
<evidence type="ECO:0000256" key="1">
    <source>
        <dbReference type="SAM" id="Phobius"/>
    </source>
</evidence>
<evidence type="ECO:0000313" key="2">
    <source>
        <dbReference type="EMBL" id="MBX72264.1"/>
    </source>
</evidence>
<keyword evidence="1" id="KW-0812">Transmembrane</keyword>
<organism evidence="2">
    <name type="scientific">Rhizophora mucronata</name>
    <name type="common">Asiatic mangrove</name>
    <dbReference type="NCBI Taxonomy" id="61149"/>
    <lineage>
        <taxon>Eukaryota</taxon>
        <taxon>Viridiplantae</taxon>
        <taxon>Streptophyta</taxon>
        <taxon>Embryophyta</taxon>
        <taxon>Tracheophyta</taxon>
        <taxon>Spermatophyta</taxon>
        <taxon>Magnoliopsida</taxon>
        <taxon>eudicotyledons</taxon>
        <taxon>Gunneridae</taxon>
        <taxon>Pentapetalae</taxon>
        <taxon>rosids</taxon>
        <taxon>fabids</taxon>
        <taxon>Malpighiales</taxon>
        <taxon>Rhizophoraceae</taxon>
        <taxon>Rhizophora</taxon>
    </lineage>
</organism>
<sequence>MFKSTVTITIIWRDSQLSSGNIIHITLMLISSNSKTNLVSIVFISNKVILILNIFIAFPDLL</sequence>
<protein>
    <submittedName>
        <fullName evidence="2">Uncharacterized protein LOC105113942</fullName>
    </submittedName>
</protein>
<keyword evidence="1" id="KW-0472">Membrane</keyword>
<feature type="transmembrane region" description="Helical" evidence="1">
    <location>
        <begin position="38"/>
        <end position="58"/>
    </location>
</feature>
<name>A0A2P2QZF3_RHIMU</name>
<accession>A0A2P2QZF3</accession>
<reference evidence="2" key="1">
    <citation type="submission" date="2018-02" db="EMBL/GenBank/DDBJ databases">
        <title>Rhizophora mucronata_Transcriptome.</title>
        <authorList>
            <person name="Meera S.P."/>
            <person name="Sreeshan A."/>
            <person name="Augustine A."/>
        </authorList>
    </citation>
    <scope>NUCLEOTIDE SEQUENCE</scope>
    <source>
        <tissue evidence="2">Leaf</tissue>
    </source>
</reference>
<dbReference type="EMBL" id="GGEC01091780">
    <property type="protein sequence ID" value="MBX72264.1"/>
    <property type="molecule type" value="Transcribed_RNA"/>
</dbReference>
<proteinExistence type="predicted"/>